<dbReference type="AlphaFoldDB" id="X0TAW9"/>
<evidence type="ECO:0000259" key="1">
    <source>
        <dbReference type="Pfam" id="PF12867"/>
    </source>
</evidence>
<protein>
    <recommendedName>
        <fullName evidence="1">DinB-like domain-containing protein</fullName>
    </recommendedName>
</protein>
<organism evidence="2">
    <name type="scientific">marine sediment metagenome</name>
    <dbReference type="NCBI Taxonomy" id="412755"/>
    <lineage>
        <taxon>unclassified sequences</taxon>
        <taxon>metagenomes</taxon>
        <taxon>ecological metagenomes</taxon>
    </lineage>
</organism>
<feature type="non-terminal residue" evidence="2">
    <location>
        <position position="1"/>
    </location>
</feature>
<feature type="domain" description="DinB-like" evidence="1">
    <location>
        <begin position="25"/>
        <end position="154"/>
    </location>
</feature>
<evidence type="ECO:0000313" key="2">
    <source>
        <dbReference type="EMBL" id="GAF85337.1"/>
    </source>
</evidence>
<dbReference type="Gene3D" id="1.20.120.450">
    <property type="entry name" value="dinb family like domain"/>
    <property type="match status" value="1"/>
</dbReference>
<dbReference type="Pfam" id="PF12867">
    <property type="entry name" value="DinB_2"/>
    <property type="match status" value="1"/>
</dbReference>
<dbReference type="InterPro" id="IPR034660">
    <property type="entry name" value="DinB/YfiT-like"/>
</dbReference>
<name>X0TAW9_9ZZZZ</name>
<sequence>RHSMVTSKQDIVKAVGVFVDRAGTIAAGLSPADWQKTVYEGGWNVKQAYCHLAAMAGGAAFIINLAASPPPSGGGGQGGFDIDAWNAREVSARQDRPIEEILAELRSGCAASISAVEATSDELLAKEVTMPWGVSGTLAEVLATSVTGHNATHLDDIERAVRGG</sequence>
<reference evidence="2" key="1">
    <citation type="journal article" date="2014" name="Front. Microbiol.">
        <title>High frequency of phylogenetically diverse reductive dehalogenase-homologous genes in deep subseafloor sedimentary metagenomes.</title>
        <authorList>
            <person name="Kawai M."/>
            <person name="Futagami T."/>
            <person name="Toyoda A."/>
            <person name="Takaki Y."/>
            <person name="Nishi S."/>
            <person name="Hori S."/>
            <person name="Arai W."/>
            <person name="Tsubouchi T."/>
            <person name="Morono Y."/>
            <person name="Uchiyama I."/>
            <person name="Ito T."/>
            <person name="Fujiyama A."/>
            <person name="Inagaki F."/>
            <person name="Takami H."/>
        </authorList>
    </citation>
    <scope>NUCLEOTIDE SEQUENCE</scope>
    <source>
        <strain evidence="2">Expedition CK06-06</strain>
    </source>
</reference>
<dbReference type="EMBL" id="BARS01003692">
    <property type="protein sequence ID" value="GAF85337.1"/>
    <property type="molecule type" value="Genomic_DNA"/>
</dbReference>
<gene>
    <name evidence="2" type="ORF">S01H1_07158</name>
</gene>
<comment type="caution">
    <text evidence="2">The sequence shown here is derived from an EMBL/GenBank/DDBJ whole genome shotgun (WGS) entry which is preliminary data.</text>
</comment>
<dbReference type="InterPro" id="IPR024775">
    <property type="entry name" value="DinB-like"/>
</dbReference>
<dbReference type="SUPFAM" id="SSF109854">
    <property type="entry name" value="DinB/YfiT-like putative metalloenzymes"/>
    <property type="match status" value="1"/>
</dbReference>
<proteinExistence type="predicted"/>
<accession>X0TAW9</accession>